<gene>
    <name evidence="2" type="ORF">AN484_00665</name>
</gene>
<evidence type="ECO:0000259" key="1">
    <source>
        <dbReference type="Pfam" id="PF04577"/>
    </source>
</evidence>
<dbReference type="InterPro" id="IPR014710">
    <property type="entry name" value="RmlC-like_jellyroll"/>
</dbReference>
<organism evidence="2 3">
    <name type="scientific">Aphanizomenon flos-aquae WA102</name>
    <dbReference type="NCBI Taxonomy" id="1710896"/>
    <lineage>
        <taxon>Bacteria</taxon>
        <taxon>Bacillati</taxon>
        <taxon>Cyanobacteriota</taxon>
        <taxon>Cyanophyceae</taxon>
        <taxon>Nostocales</taxon>
        <taxon>Aphanizomenonaceae</taxon>
        <taxon>Aphanizomenon</taxon>
    </lineage>
</organism>
<protein>
    <recommendedName>
        <fullName evidence="1">Glycosyltransferase 61 catalytic domain-containing protein</fullName>
    </recommendedName>
</protein>
<reference evidence="2 3" key="1">
    <citation type="submission" date="2015-09" db="EMBL/GenBank/DDBJ databases">
        <title>Aphanizomenon flos-aquae WA102.</title>
        <authorList>
            <person name="Driscoll C."/>
        </authorList>
    </citation>
    <scope>NUCLEOTIDE SEQUENCE [LARGE SCALE GENOMIC DNA]</scope>
    <source>
        <strain evidence="2">WA102</strain>
    </source>
</reference>
<dbReference type="Proteomes" id="UP000092093">
    <property type="component" value="Unassembled WGS sequence"/>
</dbReference>
<accession>A0A1B7X809</accession>
<dbReference type="GO" id="GO:0016757">
    <property type="term" value="F:glycosyltransferase activity"/>
    <property type="evidence" value="ECO:0007669"/>
    <property type="project" value="InterPro"/>
</dbReference>
<dbReference type="AlphaFoldDB" id="A0A1B7X809"/>
<dbReference type="InterPro" id="IPR011051">
    <property type="entry name" value="RmlC_Cupin_sf"/>
</dbReference>
<dbReference type="Gene3D" id="2.60.120.10">
    <property type="entry name" value="Jelly Rolls"/>
    <property type="match status" value="1"/>
</dbReference>
<proteinExistence type="predicted"/>
<evidence type="ECO:0000313" key="2">
    <source>
        <dbReference type="EMBL" id="OBQ45521.1"/>
    </source>
</evidence>
<dbReference type="EMBL" id="LJOW01000002">
    <property type="protein sequence ID" value="OBQ45521.1"/>
    <property type="molecule type" value="Genomic_DNA"/>
</dbReference>
<feature type="domain" description="Glycosyltransferase 61 catalytic" evidence="1">
    <location>
        <begin position="53"/>
        <end position="290"/>
    </location>
</feature>
<name>A0A1B7X809_APHFL</name>
<sequence>MIDRLFCISITQENFLDYDFDTICINNFSIKNDDGPVTHIAGETYLFPTYSAYGHSLMDVYAQFKILQLKYNDIKPFFYENGFQGHYFRENKVTIDQMDSLGYKHTRIFNISIGNYSFEKVILLFDMNNTFPEEFYASNGATRSSHYFPFCDCYMGTEPCGESKYFKYNYLAIDMLKKSFGDLFSSNKTEKFFISRERYNRSYEKEIEYYSNKESLSDEEKQRFIWAKARSTPQEAEIQSMFEKNGYTIVYAEDYTLFEQIKMFSSAKVIASISGTGLFNAFWCDRNTKVFEILSSVGYKYHYKEFAEYSGTDHEYIDIQNLSLVDSLEKIEEAIKENKGVNKMLNLPVIDMDLVQKARDENRIHIFKGVFPNRPSWETLISVVSQYVYEDLEKFPDKSYLSNSNLQDEYLDMRLKCRFWSRLAFQLYDPLDTYMSIIPELEPVTKWGLSEYGGDIYTGNFGLISLMKNKGVVGSKHSDYVDQFQWVVKGEMIWRTGDNLENEYHLVEGDFVFIPKNLTHEVETFKAPRAAINLILRN</sequence>
<dbReference type="InterPro" id="IPR049625">
    <property type="entry name" value="Glyco_transf_61_cat"/>
</dbReference>
<evidence type="ECO:0000313" key="3">
    <source>
        <dbReference type="Proteomes" id="UP000092093"/>
    </source>
</evidence>
<dbReference type="SUPFAM" id="SSF51182">
    <property type="entry name" value="RmlC-like cupins"/>
    <property type="match status" value="1"/>
</dbReference>
<comment type="caution">
    <text evidence="2">The sequence shown here is derived from an EMBL/GenBank/DDBJ whole genome shotgun (WGS) entry which is preliminary data.</text>
</comment>
<dbReference type="Pfam" id="PF04577">
    <property type="entry name" value="Glyco_transf_61"/>
    <property type="match status" value="1"/>
</dbReference>